<dbReference type="SUPFAM" id="SSF51735">
    <property type="entry name" value="NAD(P)-binding Rossmann-fold domains"/>
    <property type="match status" value="1"/>
</dbReference>
<accession>A0A1Q5UPV5</accession>
<dbReference type="InterPro" id="IPR036291">
    <property type="entry name" value="NAD(P)-bd_dom_sf"/>
</dbReference>
<evidence type="ECO:0000313" key="2">
    <source>
        <dbReference type="EMBL" id="OKP14508.1"/>
    </source>
</evidence>
<keyword evidence="3" id="KW-1185">Reference proteome</keyword>
<dbReference type="OrthoDB" id="201656at2759"/>
<proteinExistence type="predicted"/>
<dbReference type="CDD" id="cd08267">
    <property type="entry name" value="MDR1"/>
    <property type="match status" value="1"/>
</dbReference>
<dbReference type="Proteomes" id="UP000186955">
    <property type="component" value="Unassembled WGS sequence"/>
</dbReference>
<dbReference type="SMART" id="SM00829">
    <property type="entry name" value="PKS_ER"/>
    <property type="match status" value="1"/>
</dbReference>
<gene>
    <name evidence="2" type="ORF">PENSUB_13976</name>
</gene>
<evidence type="ECO:0000259" key="1">
    <source>
        <dbReference type="SMART" id="SM00829"/>
    </source>
</evidence>
<dbReference type="Gene3D" id="3.40.50.720">
    <property type="entry name" value="NAD(P)-binding Rossmann-like Domain"/>
    <property type="match status" value="1"/>
</dbReference>
<sequence>MATMKAWQFRSSSGPIEKNLFLPDSGIPKPKITANEVLVEVYSTALNPIDYKILELGLLTKMIFRSPVTPGLDVCGRVVEIGSQVDSFRIGDVVYGSCNGVFGHGALAQFVPVSKDALSLVPDGFKADDMVSIATVGMTTYQGLKPHVKPGDKVFINGGSGGTGVVSIQIAKALGCHVTTSCSTGNVGLCKSLGADEVLDYHSAGIIDQLKGKGQIFNLILDNVGSPSSLYRVSHAFIVPGGKFIQVGMGMNVSAMKQLIGNLMLPGFLGGGKRKYLFVMAKANSADFDQLAAWMEEGKIRAVIDSTFDFNATPKAFERLKTGRARGKVVVHVKELRGNL</sequence>
<dbReference type="EMBL" id="MNBE01000087">
    <property type="protein sequence ID" value="OKP14508.1"/>
    <property type="molecule type" value="Genomic_DNA"/>
</dbReference>
<dbReference type="SUPFAM" id="SSF50129">
    <property type="entry name" value="GroES-like"/>
    <property type="match status" value="1"/>
</dbReference>
<comment type="caution">
    <text evidence="2">The sequence shown here is derived from an EMBL/GenBank/DDBJ whole genome shotgun (WGS) entry which is preliminary data.</text>
</comment>
<dbReference type="Pfam" id="PF08240">
    <property type="entry name" value="ADH_N"/>
    <property type="match status" value="1"/>
</dbReference>
<dbReference type="InterPro" id="IPR020843">
    <property type="entry name" value="ER"/>
</dbReference>
<dbReference type="InterPro" id="IPR013154">
    <property type="entry name" value="ADH-like_N"/>
</dbReference>
<protein>
    <submittedName>
        <fullName evidence="2">Zinc-type alcohol dehydrogenase-like protein C16A3.02c</fullName>
    </submittedName>
</protein>
<dbReference type="AlphaFoldDB" id="A0A1Q5UPV5"/>
<dbReference type="Pfam" id="PF13602">
    <property type="entry name" value="ADH_zinc_N_2"/>
    <property type="match status" value="1"/>
</dbReference>
<dbReference type="GO" id="GO:0016491">
    <property type="term" value="F:oxidoreductase activity"/>
    <property type="evidence" value="ECO:0007669"/>
    <property type="project" value="InterPro"/>
</dbReference>
<reference evidence="2 3" key="1">
    <citation type="submission" date="2016-10" db="EMBL/GenBank/DDBJ databases">
        <title>Genome sequence of the ascomycete fungus Penicillium subrubescens.</title>
        <authorList>
            <person name="De Vries R.P."/>
            <person name="Peng M."/>
            <person name="Dilokpimol A."/>
            <person name="Hilden K."/>
            <person name="Makela M.R."/>
            <person name="Grigoriev I."/>
            <person name="Riley R."/>
            <person name="Granchi Z."/>
        </authorList>
    </citation>
    <scope>NUCLEOTIDE SEQUENCE [LARGE SCALE GENOMIC DNA]</scope>
    <source>
        <strain evidence="2 3">CBS 132785</strain>
    </source>
</reference>
<dbReference type="GO" id="GO:0005739">
    <property type="term" value="C:mitochondrion"/>
    <property type="evidence" value="ECO:0007669"/>
    <property type="project" value="TreeGrafter"/>
</dbReference>
<dbReference type="InterPro" id="IPR011032">
    <property type="entry name" value="GroES-like_sf"/>
</dbReference>
<organism evidence="2 3">
    <name type="scientific">Penicillium subrubescens</name>
    <dbReference type="NCBI Taxonomy" id="1316194"/>
    <lineage>
        <taxon>Eukaryota</taxon>
        <taxon>Fungi</taxon>
        <taxon>Dikarya</taxon>
        <taxon>Ascomycota</taxon>
        <taxon>Pezizomycotina</taxon>
        <taxon>Eurotiomycetes</taxon>
        <taxon>Eurotiomycetidae</taxon>
        <taxon>Eurotiales</taxon>
        <taxon>Aspergillaceae</taxon>
        <taxon>Penicillium</taxon>
    </lineage>
</organism>
<dbReference type="PANTHER" id="PTHR11695:SF294">
    <property type="entry name" value="RETICULON-4-INTERACTING PROTEIN 1, MITOCHONDRIAL"/>
    <property type="match status" value="1"/>
</dbReference>
<dbReference type="InterPro" id="IPR050700">
    <property type="entry name" value="YIM1/Zinc_Alcohol_DH_Fams"/>
</dbReference>
<name>A0A1Q5UPV5_9EURO</name>
<evidence type="ECO:0000313" key="3">
    <source>
        <dbReference type="Proteomes" id="UP000186955"/>
    </source>
</evidence>
<dbReference type="STRING" id="1316194.A0A1Q5UPV5"/>
<dbReference type="Gene3D" id="3.90.180.10">
    <property type="entry name" value="Medium-chain alcohol dehydrogenases, catalytic domain"/>
    <property type="match status" value="1"/>
</dbReference>
<feature type="domain" description="Enoyl reductase (ER)" evidence="1">
    <location>
        <begin position="14"/>
        <end position="331"/>
    </location>
</feature>
<dbReference type="PANTHER" id="PTHR11695">
    <property type="entry name" value="ALCOHOL DEHYDROGENASE RELATED"/>
    <property type="match status" value="1"/>
</dbReference>